<dbReference type="PANTHER" id="PTHR46927:SF3">
    <property type="entry name" value="THAP-TYPE DOMAIN-CONTAINING PROTEIN"/>
    <property type="match status" value="1"/>
</dbReference>
<evidence type="ECO:0000313" key="7">
    <source>
        <dbReference type="EMBL" id="KAH9372571.1"/>
    </source>
</evidence>
<evidence type="ECO:0000256" key="5">
    <source>
        <dbReference type="PROSITE-ProRule" id="PRU00309"/>
    </source>
</evidence>
<dbReference type="OMA" id="QRPRLEI"/>
<dbReference type="OrthoDB" id="6512333at2759"/>
<accession>A0A9J6GBL5</accession>
<keyword evidence="1" id="KW-0479">Metal-binding</keyword>
<sequence length="147" mass="16918">MPRNCCVPLCDSNAKKDAGLRYHEFPSNSERREAWLKNGSCEGLTGKRSKWQPSDWLLVGCRHFTQSDYRTNARVGMLLPTAVPTVFPNYPEYMQKGTAKPRKRHNCNSNVDVGRCLRENSSEGITMKWKRSFLADFLVEVRAESRF</sequence>
<dbReference type="EMBL" id="JABSTR010000006">
    <property type="protein sequence ID" value="KAH9372571.1"/>
    <property type="molecule type" value="Genomic_DNA"/>
</dbReference>
<gene>
    <name evidence="7" type="ORF">HPB48_021515</name>
</gene>
<dbReference type="Pfam" id="PF05485">
    <property type="entry name" value="THAP"/>
    <property type="match status" value="1"/>
</dbReference>
<dbReference type="InterPro" id="IPR006612">
    <property type="entry name" value="THAP_Znf"/>
</dbReference>
<feature type="domain" description="THAP-type" evidence="6">
    <location>
        <begin position="1"/>
        <end position="87"/>
    </location>
</feature>
<dbReference type="Proteomes" id="UP000821853">
    <property type="component" value="Chromosome 4"/>
</dbReference>
<keyword evidence="3" id="KW-0862">Zinc</keyword>
<name>A0A9J6GBL5_HAELO</name>
<keyword evidence="2 5" id="KW-0863">Zinc-finger</keyword>
<comment type="caution">
    <text evidence="7">The sequence shown here is derived from an EMBL/GenBank/DDBJ whole genome shotgun (WGS) entry which is preliminary data.</text>
</comment>
<proteinExistence type="predicted"/>
<evidence type="ECO:0000259" key="6">
    <source>
        <dbReference type="PROSITE" id="PS50950"/>
    </source>
</evidence>
<evidence type="ECO:0000313" key="8">
    <source>
        <dbReference type="Proteomes" id="UP000821853"/>
    </source>
</evidence>
<evidence type="ECO:0000256" key="1">
    <source>
        <dbReference type="ARBA" id="ARBA00022723"/>
    </source>
</evidence>
<evidence type="ECO:0000256" key="4">
    <source>
        <dbReference type="ARBA" id="ARBA00023125"/>
    </source>
</evidence>
<reference evidence="7 8" key="1">
    <citation type="journal article" date="2020" name="Cell">
        <title>Large-Scale Comparative Analyses of Tick Genomes Elucidate Their Genetic Diversity and Vector Capacities.</title>
        <authorList>
            <consortium name="Tick Genome and Microbiome Consortium (TIGMIC)"/>
            <person name="Jia N."/>
            <person name="Wang J."/>
            <person name="Shi W."/>
            <person name="Du L."/>
            <person name="Sun Y."/>
            <person name="Zhan W."/>
            <person name="Jiang J.F."/>
            <person name="Wang Q."/>
            <person name="Zhang B."/>
            <person name="Ji P."/>
            <person name="Bell-Sakyi L."/>
            <person name="Cui X.M."/>
            <person name="Yuan T.T."/>
            <person name="Jiang B.G."/>
            <person name="Yang W.F."/>
            <person name="Lam T.T."/>
            <person name="Chang Q.C."/>
            <person name="Ding S.J."/>
            <person name="Wang X.J."/>
            <person name="Zhu J.G."/>
            <person name="Ruan X.D."/>
            <person name="Zhao L."/>
            <person name="Wei J.T."/>
            <person name="Ye R.Z."/>
            <person name="Que T.C."/>
            <person name="Du C.H."/>
            <person name="Zhou Y.H."/>
            <person name="Cheng J.X."/>
            <person name="Dai P.F."/>
            <person name="Guo W.B."/>
            <person name="Han X.H."/>
            <person name="Huang E.J."/>
            <person name="Li L.F."/>
            <person name="Wei W."/>
            <person name="Gao Y.C."/>
            <person name="Liu J.Z."/>
            <person name="Shao H.Z."/>
            <person name="Wang X."/>
            <person name="Wang C.C."/>
            <person name="Yang T.C."/>
            <person name="Huo Q.B."/>
            <person name="Li W."/>
            <person name="Chen H.Y."/>
            <person name="Chen S.E."/>
            <person name="Zhou L.G."/>
            <person name="Ni X.B."/>
            <person name="Tian J.H."/>
            <person name="Sheng Y."/>
            <person name="Liu T."/>
            <person name="Pan Y.S."/>
            <person name="Xia L.Y."/>
            <person name="Li J."/>
            <person name="Zhao F."/>
            <person name="Cao W.C."/>
        </authorList>
    </citation>
    <scope>NUCLEOTIDE SEQUENCE [LARGE SCALE GENOMIC DNA]</scope>
    <source>
        <strain evidence="7">HaeL-2018</strain>
    </source>
</reference>
<evidence type="ECO:0000256" key="3">
    <source>
        <dbReference type="ARBA" id="ARBA00022833"/>
    </source>
</evidence>
<protein>
    <recommendedName>
        <fullName evidence="6">THAP-type domain-containing protein</fullName>
    </recommendedName>
</protein>
<keyword evidence="4 5" id="KW-0238">DNA-binding</keyword>
<dbReference type="GO" id="GO:0003677">
    <property type="term" value="F:DNA binding"/>
    <property type="evidence" value="ECO:0007669"/>
    <property type="project" value="UniProtKB-UniRule"/>
</dbReference>
<organism evidence="7 8">
    <name type="scientific">Haemaphysalis longicornis</name>
    <name type="common">Bush tick</name>
    <dbReference type="NCBI Taxonomy" id="44386"/>
    <lineage>
        <taxon>Eukaryota</taxon>
        <taxon>Metazoa</taxon>
        <taxon>Ecdysozoa</taxon>
        <taxon>Arthropoda</taxon>
        <taxon>Chelicerata</taxon>
        <taxon>Arachnida</taxon>
        <taxon>Acari</taxon>
        <taxon>Parasitiformes</taxon>
        <taxon>Ixodida</taxon>
        <taxon>Ixodoidea</taxon>
        <taxon>Ixodidae</taxon>
        <taxon>Haemaphysalinae</taxon>
        <taxon>Haemaphysalis</taxon>
    </lineage>
</organism>
<dbReference type="AlphaFoldDB" id="A0A9J6GBL5"/>
<dbReference type="VEuPathDB" id="VectorBase:HLOH_048374"/>
<dbReference type="GO" id="GO:0008270">
    <property type="term" value="F:zinc ion binding"/>
    <property type="evidence" value="ECO:0007669"/>
    <property type="project" value="UniProtKB-KW"/>
</dbReference>
<dbReference type="InterPro" id="IPR052224">
    <property type="entry name" value="THAP_domain_protein"/>
</dbReference>
<dbReference type="PANTHER" id="PTHR46927">
    <property type="entry name" value="AGAP005574-PA"/>
    <property type="match status" value="1"/>
</dbReference>
<dbReference type="SMART" id="SM00692">
    <property type="entry name" value="DM3"/>
    <property type="match status" value="1"/>
</dbReference>
<evidence type="ECO:0000256" key="2">
    <source>
        <dbReference type="ARBA" id="ARBA00022771"/>
    </source>
</evidence>
<dbReference type="SUPFAM" id="SSF57716">
    <property type="entry name" value="Glucocorticoid receptor-like (DNA-binding domain)"/>
    <property type="match status" value="1"/>
</dbReference>
<keyword evidence="8" id="KW-1185">Reference proteome</keyword>
<dbReference type="PROSITE" id="PS50950">
    <property type="entry name" value="ZF_THAP"/>
    <property type="match status" value="1"/>
</dbReference>
<dbReference type="SMART" id="SM00980">
    <property type="entry name" value="THAP"/>
    <property type="match status" value="1"/>
</dbReference>